<sequence length="211" mass="22827">MVRPDWLNQKLMALLSAGLFATAVGTSAFTEPAKPVMRPVPLAVAPIQKDSVTSVKAFASVYKVLMSPRCMNCHPAGDIPLQGDDSHLHAMAPRRGTDGKGIYAMKCTNCHQPTNLPGVHTPPGNPNWHLPPATARMVFQGRTPNQLAKQLIDPKQNGGKNREQLLEHAHDGLVVAGWNPGEGRTLPPLSHAEFTKAWTTWIKTGAFAPKP</sequence>
<dbReference type="AlphaFoldDB" id="A0A7L5DV51"/>
<keyword evidence="1" id="KW-0732">Signal</keyword>
<evidence type="ECO:0000256" key="1">
    <source>
        <dbReference type="SAM" id="SignalP"/>
    </source>
</evidence>
<name>A0A7L5DV51_9BACT</name>
<feature type="chain" id="PRO_5029571027" description="Cytochrome c domain-containing protein" evidence="1">
    <location>
        <begin position="29"/>
        <end position="211"/>
    </location>
</feature>
<feature type="signal peptide" evidence="1">
    <location>
        <begin position="1"/>
        <end position="28"/>
    </location>
</feature>
<accession>A0A7L5DV51</accession>
<evidence type="ECO:0008006" key="4">
    <source>
        <dbReference type="Google" id="ProtNLM"/>
    </source>
</evidence>
<evidence type="ECO:0000313" key="3">
    <source>
        <dbReference type="Proteomes" id="UP000501128"/>
    </source>
</evidence>
<gene>
    <name evidence="2" type="ORF">HH216_13085</name>
</gene>
<protein>
    <recommendedName>
        <fullName evidence="4">Cytochrome c domain-containing protein</fullName>
    </recommendedName>
</protein>
<keyword evidence="3" id="KW-1185">Reference proteome</keyword>
<dbReference type="Proteomes" id="UP000501128">
    <property type="component" value="Chromosome"/>
</dbReference>
<dbReference type="KEGG" id="srho:HH216_13085"/>
<reference evidence="2 3" key="1">
    <citation type="submission" date="2020-04" db="EMBL/GenBank/DDBJ databases">
        <title>Genome sequencing of novel species.</title>
        <authorList>
            <person name="Heo J."/>
            <person name="Kim S.-J."/>
            <person name="Kim J.-S."/>
            <person name="Hong S.-B."/>
            <person name="Kwon S.-W."/>
        </authorList>
    </citation>
    <scope>NUCLEOTIDE SEQUENCE [LARGE SCALE GENOMIC DNA]</scope>
    <source>
        <strain evidence="2 3">CJU-R4</strain>
    </source>
</reference>
<organism evidence="2 3">
    <name type="scientific">Spirosoma rhododendri</name>
    <dbReference type="NCBI Taxonomy" id="2728024"/>
    <lineage>
        <taxon>Bacteria</taxon>
        <taxon>Pseudomonadati</taxon>
        <taxon>Bacteroidota</taxon>
        <taxon>Cytophagia</taxon>
        <taxon>Cytophagales</taxon>
        <taxon>Cytophagaceae</taxon>
        <taxon>Spirosoma</taxon>
    </lineage>
</organism>
<dbReference type="EMBL" id="CP051677">
    <property type="protein sequence ID" value="QJD81361.1"/>
    <property type="molecule type" value="Genomic_DNA"/>
</dbReference>
<dbReference type="InterPro" id="IPR036280">
    <property type="entry name" value="Multihaem_cyt_sf"/>
</dbReference>
<evidence type="ECO:0000313" key="2">
    <source>
        <dbReference type="EMBL" id="QJD81361.1"/>
    </source>
</evidence>
<proteinExistence type="predicted"/>
<dbReference type="SUPFAM" id="SSF48695">
    <property type="entry name" value="Multiheme cytochromes"/>
    <property type="match status" value="1"/>
</dbReference>